<dbReference type="InterPro" id="IPR036691">
    <property type="entry name" value="Endo/exonu/phosph_ase_sf"/>
</dbReference>
<accession>A0A1X2GD38</accession>
<evidence type="ECO:0000313" key="3">
    <source>
        <dbReference type="EMBL" id="ORX51163.1"/>
    </source>
</evidence>
<evidence type="ECO:0000259" key="2">
    <source>
        <dbReference type="Pfam" id="PF03372"/>
    </source>
</evidence>
<dbReference type="STRING" id="101127.A0A1X2GD38"/>
<feature type="compositionally biased region" description="Acidic residues" evidence="1">
    <location>
        <begin position="176"/>
        <end position="189"/>
    </location>
</feature>
<feature type="domain" description="Endonuclease/exonuclease/phosphatase" evidence="2">
    <location>
        <begin position="255"/>
        <end position="362"/>
    </location>
</feature>
<evidence type="ECO:0000313" key="4">
    <source>
        <dbReference type="Proteomes" id="UP000242146"/>
    </source>
</evidence>
<evidence type="ECO:0000256" key="1">
    <source>
        <dbReference type="SAM" id="MobiDB-lite"/>
    </source>
</evidence>
<dbReference type="InterPro" id="IPR005135">
    <property type="entry name" value="Endo/exonuclease/phosphatase"/>
</dbReference>
<feature type="region of interest" description="Disordered" evidence="1">
    <location>
        <begin position="171"/>
        <end position="193"/>
    </location>
</feature>
<proteinExistence type="predicted"/>
<comment type="caution">
    <text evidence="3">The sequence shown here is derived from an EMBL/GenBank/DDBJ whole genome shotgun (WGS) entry which is preliminary data.</text>
</comment>
<gene>
    <name evidence="3" type="ORF">DM01DRAFT_1375444</name>
</gene>
<sequence>MTANKDKIYPTCPPKQAHAIHRVTAAQWRWFWKHPVLNTHRPDAGELKRTMPADAEEANKRIALHHAGREHPSQLLAPAIPEDTDDPEITGDEDKEAVMSEASTESLIVDNTSRSHPLEPIVDMDDVQLDHPEDSDLIRQVKLKHKNADGQRDATDGTAASKHASYVVGTSMKTDEPEELMDSTDEEHSDPEPRARKMVHSLMCVNEWTSAKAAIICINNNFSLVNETISIDERITTASIIDNTTGSIITNVASIYMPTSVTTRHRKQRDILTHPAIMADSSNPWLICGDLNVHLYDASLPGTDRDFAADLWKQHHDLVRLTTERTSDHYSYTPSPTFKSTQCHRTTIDYVLGNDAGAELAQASGQFFLPRLWTDHHLVYVDLTLQRPTMEQLLAAFHSRRKRPDLSPQEQWEDMMTSVQILATNVMNTLYFFLTTSFPYFNKTLLYLSIASQHDKLLHFSTACYYRSSVDILI</sequence>
<reference evidence="3 4" key="1">
    <citation type="submission" date="2016-07" db="EMBL/GenBank/DDBJ databases">
        <title>Pervasive Adenine N6-methylation of Active Genes in Fungi.</title>
        <authorList>
            <consortium name="DOE Joint Genome Institute"/>
            <person name="Mondo S.J."/>
            <person name="Dannebaum R.O."/>
            <person name="Kuo R.C."/>
            <person name="Labutti K."/>
            <person name="Haridas S."/>
            <person name="Kuo A."/>
            <person name="Salamov A."/>
            <person name="Ahrendt S.R."/>
            <person name="Lipzen A."/>
            <person name="Sullivan W."/>
            <person name="Andreopoulos W.B."/>
            <person name="Clum A."/>
            <person name="Lindquist E."/>
            <person name="Daum C."/>
            <person name="Ramamoorthy G.K."/>
            <person name="Gryganskyi A."/>
            <person name="Culley D."/>
            <person name="Magnuson J.K."/>
            <person name="James T.Y."/>
            <person name="O'Malley M.A."/>
            <person name="Stajich J.E."/>
            <person name="Spatafora J.W."/>
            <person name="Visel A."/>
            <person name="Grigoriev I.V."/>
        </authorList>
    </citation>
    <scope>NUCLEOTIDE SEQUENCE [LARGE SCALE GENOMIC DNA]</scope>
    <source>
        <strain evidence="3 4">NRRL 3301</strain>
    </source>
</reference>
<name>A0A1X2GD38_9FUNG</name>
<dbReference type="Proteomes" id="UP000242146">
    <property type="component" value="Unassembled WGS sequence"/>
</dbReference>
<dbReference type="EMBL" id="MCGT01000021">
    <property type="protein sequence ID" value="ORX51163.1"/>
    <property type="molecule type" value="Genomic_DNA"/>
</dbReference>
<dbReference type="GO" id="GO:0003824">
    <property type="term" value="F:catalytic activity"/>
    <property type="evidence" value="ECO:0007669"/>
    <property type="project" value="InterPro"/>
</dbReference>
<dbReference type="Pfam" id="PF03372">
    <property type="entry name" value="Exo_endo_phos"/>
    <property type="match status" value="1"/>
</dbReference>
<dbReference type="OrthoDB" id="2282763at2759"/>
<dbReference type="Gene3D" id="3.60.10.10">
    <property type="entry name" value="Endonuclease/exonuclease/phosphatase"/>
    <property type="match status" value="1"/>
</dbReference>
<protein>
    <recommendedName>
        <fullName evidence="2">Endonuclease/exonuclease/phosphatase domain-containing protein</fullName>
    </recommendedName>
</protein>
<dbReference type="SUPFAM" id="SSF56219">
    <property type="entry name" value="DNase I-like"/>
    <property type="match status" value="1"/>
</dbReference>
<dbReference type="AlphaFoldDB" id="A0A1X2GD38"/>
<organism evidence="3 4">
    <name type="scientific">Hesseltinella vesiculosa</name>
    <dbReference type="NCBI Taxonomy" id="101127"/>
    <lineage>
        <taxon>Eukaryota</taxon>
        <taxon>Fungi</taxon>
        <taxon>Fungi incertae sedis</taxon>
        <taxon>Mucoromycota</taxon>
        <taxon>Mucoromycotina</taxon>
        <taxon>Mucoromycetes</taxon>
        <taxon>Mucorales</taxon>
        <taxon>Cunninghamellaceae</taxon>
        <taxon>Hesseltinella</taxon>
    </lineage>
</organism>
<keyword evidence="4" id="KW-1185">Reference proteome</keyword>